<dbReference type="RefSeq" id="WP_229824496.1">
    <property type="nucleotide sequence ID" value="NZ_BMRC01000013.1"/>
</dbReference>
<dbReference type="PANTHER" id="PTHR46825">
    <property type="entry name" value="D-ALANYL-D-ALANINE-CARBOXYPEPTIDASE/ENDOPEPTIDASE AMPH"/>
    <property type="match status" value="1"/>
</dbReference>
<dbReference type="Pfam" id="PF00144">
    <property type="entry name" value="Beta-lactamase"/>
    <property type="match status" value="1"/>
</dbReference>
<dbReference type="InterPro" id="IPR050491">
    <property type="entry name" value="AmpC-like"/>
</dbReference>
<dbReference type="PANTHER" id="PTHR46825:SF7">
    <property type="entry name" value="D-ALANYL-D-ALANINE CARBOXYPEPTIDASE"/>
    <property type="match status" value="1"/>
</dbReference>
<comment type="caution">
    <text evidence="2">The sequence shown here is derived from an EMBL/GenBank/DDBJ whole genome shotgun (WGS) entry which is preliminary data.</text>
</comment>
<name>A0ABV5IST4_9ACTN</name>
<dbReference type="EMBL" id="JBHMEI010000044">
    <property type="protein sequence ID" value="MFB9207055.1"/>
    <property type="molecule type" value="Genomic_DNA"/>
</dbReference>
<dbReference type="SUPFAM" id="SSF56601">
    <property type="entry name" value="beta-lactamase/transpeptidase-like"/>
    <property type="match status" value="1"/>
</dbReference>
<reference evidence="2 3" key="1">
    <citation type="submission" date="2024-09" db="EMBL/GenBank/DDBJ databases">
        <authorList>
            <person name="Sun Q."/>
            <person name="Mori K."/>
        </authorList>
    </citation>
    <scope>NUCLEOTIDE SEQUENCE [LARGE SCALE GENOMIC DNA]</scope>
    <source>
        <strain evidence="2 3">CCM 3426</strain>
    </source>
</reference>
<keyword evidence="3" id="KW-1185">Reference proteome</keyword>
<dbReference type="EC" id="3.-.-.-" evidence="2"/>
<protein>
    <submittedName>
        <fullName evidence="2">Serine hydrolase domain-containing protein</fullName>
        <ecNumber evidence="2">3.-.-.-</ecNumber>
    </submittedName>
</protein>
<feature type="domain" description="Beta-lactamase-related" evidence="1">
    <location>
        <begin position="13"/>
        <end position="303"/>
    </location>
</feature>
<dbReference type="InterPro" id="IPR012338">
    <property type="entry name" value="Beta-lactam/transpept-like"/>
</dbReference>
<dbReference type="GO" id="GO:0016787">
    <property type="term" value="F:hydrolase activity"/>
    <property type="evidence" value="ECO:0007669"/>
    <property type="project" value="UniProtKB-KW"/>
</dbReference>
<keyword evidence="2" id="KW-0378">Hydrolase</keyword>
<sequence length="335" mass="35721">MSMVHADHGHPRLRRVLDRLMADDRGPGIVVEVRDGREPPWTGIAGVADLETGSPRRAGEHFRIGSFTKAFVGTVALGLAADGRLDLDAPVTTWLPGVVEEYFPDADATRITLRRLLNHTSGLPDAIPGQETPPAGEPGELFRYSKVNYNLAGMIVEAVTGSTLAEEIDRRVAGPLGLTGTYLPAAGEGLRDPHARHYSQQDEAGQDVGRHDVTGADLSWAWAAGGMVSTTADLHLFLGALLGGRLLPPAQQEEMFTTVSTEGSGWVPGARYGLGVYSQRFPDGVTLWGGGGFIQGSMTYAMGDRRGTHTLTGNVNGDWGGFLETCADLFGAVFR</sequence>
<evidence type="ECO:0000313" key="3">
    <source>
        <dbReference type="Proteomes" id="UP001589647"/>
    </source>
</evidence>
<evidence type="ECO:0000259" key="1">
    <source>
        <dbReference type="Pfam" id="PF00144"/>
    </source>
</evidence>
<proteinExistence type="predicted"/>
<dbReference type="Proteomes" id="UP001589647">
    <property type="component" value="Unassembled WGS sequence"/>
</dbReference>
<organism evidence="2 3">
    <name type="scientific">Nonomuraea spiralis</name>
    <dbReference type="NCBI Taxonomy" id="46182"/>
    <lineage>
        <taxon>Bacteria</taxon>
        <taxon>Bacillati</taxon>
        <taxon>Actinomycetota</taxon>
        <taxon>Actinomycetes</taxon>
        <taxon>Streptosporangiales</taxon>
        <taxon>Streptosporangiaceae</taxon>
        <taxon>Nonomuraea</taxon>
    </lineage>
</organism>
<dbReference type="InterPro" id="IPR001466">
    <property type="entry name" value="Beta-lactam-related"/>
</dbReference>
<gene>
    <name evidence="2" type="ORF">ACFFV7_38090</name>
</gene>
<evidence type="ECO:0000313" key="2">
    <source>
        <dbReference type="EMBL" id="MFB9207055.1"/>
    </source>
</evidence>
<dbReference type="Gene3D" id="3.40.710.10">
    <property type="entry name" value="DD-peptidase/beta-lactamase superfamily"/>
    <property type="match status" value="1"/>
</dbReference>
<accession>A0ABV5IST4</accession>